<evidence type="ECO:0000259" key="2">
    <source>
        <dbReference type="Pfam" id="PF13568"/>
    </source>
</evidence>
<evidence type="ECO:0000313" key="3">
    <source>
        <dbReference type="EMBL" id="MBD2724529.1"/>
    </source>
</evidence>
<proteinExistence type="predicted"/>
<keyword evidence="4" id="KW-1185">Reference proteome</keyword>
<dbReference type="Proteomes" id="UP000606003">
    <property type="component" value="Unassembled WGS sequence"/>
</dbReference>
<organism evidence="3 4">
    <name type="scientific">Hymenobacter armeniacus</name>
    <dbReference type="NCBI Taxonomy" id="2771358"/>
    <lineage>
        <taxon>Bacteria</taxon>
        <taxon>Pseudomonadati</taxon>
        <taxon>Bacteroidota</taxon>
        <taxon>Cytophagia</taxon>
        <taxon>Cytophagales</taxon>
        <taxon>Hymenobacteraceae</taxon>
        <taxon>Hymenobacter</taxon>
    </lineage>
</organism>
<dbReference type="EMBL" id="JACXAC010000007">
    <property type="protein sequence ID" value="MBD2724529.1"/>
    <property type="molecule type" value="Genomic_DNA"/>
</dbReference>
<sequence length="260" mass="27726">MKRILLPSLLLLAAGTAAQAQSGPRFGLKAGANLASYTGTDNTATTNKFGLNAGLTLNLGLTDQLSVQPEVLFSQKGTKLSYNEDNSDVTVFLTNGNAFGRKGSGTYSQTLNYLDVPVLLRYNVGPSDGAGFFLEAGPQVSFLLSQRGEVSGDKATVVLAGPTRNDINSPRTKLPCFTVDNTTADMNTTTFGYVLGVGYRFSNALSLSARYTGDFSQAYKSGEGKAEVLKPYRDPNVKFTNPEVRNSAFQVQVGYVLNGN</sequence>
<keyword evidence="1" id="KW-0732">Signal</keyword>
<evidence type="ECO:0000313" key="4">
    <source>
        <dbReference type="Proteomes" id="UP000606003"/>
    </source>
</evidence>
<gene>
    <name evidence="3" type="ORF">IC234_20540</name>
</gene>
<comment type="caution">
    <text evidence="3">The sequence shown here is derived from an EMBL/GenBank/DDBJ whole genome shotgun (WGS) entry which is preliminary data.</text>
</comment>
<dbReference type="Pfam" id="PF13568">
    <property type="entry name" value="OMP_b-brl_2"/>
    <property type="match status" value="1"/>
</dbReference>
<accession>A0ABR8K1P6</accession>
<feature type="signal peptide" evidence="1">
    <location>
        <begin position="1"/>
        <end position="20"/>
    </location>
</feature>
<reference evidence="3 4" key="1">
    <citation type="submission" date="2020-09" db="EMBL/GenBank/DDBJ databases">
        <authorList>
            <person name="Kim M.K."/>
        </authorList>
    </citation>
    <scope>NUCLEOTIDE SEQUENCE [LARGE SCALE GENOMIC DNA]</scope>
    <source>
        <strain evidence="3 4">BT189</strain>
    </source>
</reference>
<feature type="chain" id="PRO_5046895131" evidence="1">
    <location>
        <begin position="21"/>
        <end position="260"/>
    </location>
</feature>
<dbReference type="RefSeq" id="WP_190928425.1">
    <property type="nucleotide sequence ID" value="NZ_JACXAC010000007.1"/>
</dbReference>
<dbReference type="InterPro" id="IPR025665">
    <property type="entry name" value="Beta-barrel_OMP_2"/>
</dbReference>
<name>A0ABR8K1P6_9BACT</name>
<evidence type="ECO:0000256" key="1">
    <source>
        <dbReference type="SAM" id="SignalP"/>
    </source>
</evidence>
<feature type="domain" description="Outer membrane protein beta-barrel" evidence="2">
    <location>
        <begin position="19"/>
        <end position="212"/>
    </location>
</feature>
<protein>
    <submittedName>
        <fullName evidence="3">PorT family protein</fullName>
    </submittedName>
</protein>